<protein>
    <recommendedName>
        <fullName evidence="3">Phage protein</fullName>
    </recommendedName>
</protein>
<dbReference type="RefSeq" id="WP_185377660.1">
    <property type="nucleotide sequence ID" value="NZ_JAARPL010000010.1"/>
</dbReference>
<evidence type="ECO:0000313" key="2">
    <source>
        <dbReference type="Proteomes" id="UP000591929"/>
    </source>
</evidence>
<dbReference type="NCBIfam" id="NF047360">
    <property type="entry name" value="tail_chap_PVL"/>
    <property type="match status" value="1"/>
</dbReference>
<evidence type="ECO:0008006" key="3">
    <source>
        <dbReference type="Google" id="ProtNLM"/>
    </source>
</evidence>
<evidence type="ECO:0000313" key="1">
    <source>
        <dbReference type="EMBL" id="MBC1373360.1"/>
    </source>
</evidence>
<comment type="caution">
    <text evidence="1">The sequence shown here is derived from an EMBL/GenBank/DDBJ whole genome shotgun (WGS) entry which is preliminary data.</text>
</comment>
<proteinExistence type="predicted"/>
<sequence>MKITLLDSNGKSKTYKKAHANMEDAMSVMEFQLRQKQRYSSDEDTEKMKADELEAFYIQRNYDAYKDAVQLIVNVFGNQFEQEDVLRSVKRKDFSDVMDKVITSVMNGESEEKKDSK</sequence>
<dbReference type="EMBL" id="JAARPL010000010">
    <property type="protein sequence ID" value="MBC1373360.1"/>
    <property type="molecule type" value="Genomic_DNA"/>
</dbReference>
<dbReference type="Pfam" id="PF23857">
    <property type="entry name" value="Phage_TAC_19"/>
    <property type="match status" value="1"/>
</dbReference>
<gene>
    <name evidence="1" type="ORF">HB847_13355</name>
</gene>
<organism evidence="1 2">
    <name type="scientific">Listeria booriae</name>
    <dbReference type="NCBI Taxonomy" id="1552123"/>
    <lineage>
        <taxon>Bacteria</taxon>
        <taxon>Bacillati</taxon>
        <taxon>Bacillota</taxon>
        <taxon>Bacilli</taxon>
        <taxon>Bacillales</taxon>
        <taxon>Listeriaceae</taxon>
        <taxon>Listeria</taxon>
    </lineage>
</organism>
<accession>A0A841Y6N0</accession>
<dbReference type="InterPro" id="IPR057006">
    <property type="entry name" value="Phage_TAC_19"/>
</dbReference>
<reference evidence="1 2" key="1">
    <citation type="submission" date="2020-03" db="EMBL/GenBank/DDBJ databases">
        <title>Soil Listeria distribution.</title>
        <authorList>
            <person name="Liao J."/>
            <person name="Wiedmann M."/>
        </authorList>
    </citation>
    <scope>NUCLEOTIDE SEQUENCE [LARGE SCALE GENOMIC DNA]</scope>
    <source>
        <strain evidence="1 2">FSL L7-1681</strain>
    </source>
</reference>
<dbReference type="AlphaFoldDB" id="A0A841Y6N0"/>
<dbReference type="Proteomes" id="UP000591929">
    <property type="component" value="Unassembled WGS sequence"/>
</dbReference>
<name>A0A841Y6N0_9LIST</name>